<keyword evidence="3" id="KW-1185">Reference proteome</keyword>
<organism evidence="2 3">
    <name type="scientific">Suillus fuscotomentosus</name>
    <dbReference type="NCBI Taxonomy" id="1912939"/>
    <lineage>
        <taxon>Eukaryota</taxon>
        <taxon>Fungi</taxon>
        <taxon>Dikarya</taxon>
        <taxon>Basidiomycota</taxon>
        <taxon>Agaricomycotina</taxon>
        <taxon>Agaricomycetes</taxon>
        <taxon>Agaricomycetidae</taxon>
        <taxon>Boletales</taxon>
        <taxon>Suillineae</taxon>
        <taxon>Suillaceae</taxon>
        <taxon>Suillus</taxon>
    </lineage>
</organism>
<comment type="caution">
    <text evidence="2">The sequence shown here is derived from an EMBL/GenBank/DDBJ whole genome shotgun (WGS) entry which is preliminary data.</text>
</comment>
<name>A0AAD4HGT2_9AGAM</name>
<dbReference type="GeneID" id="64662044"/>
<evidence type="ECO:0000256" key="1">
    <source>
        <dbReference type="SAM" id="MobiDB-lite"/>
    </source>
</evidence>
<proteinExistence type="predicted"/>
<feature type="compositionally biased region" description="Basic and acidic residues" evidence="1">
    <location>
        <begin position="18"/>
        <end position="30"/>
    </location>
</feature>
<protein>
    <submittedName>
        <fullName evidence="2">Uncharacterized protein</fullName>
    </submittedName>
</protein>
<sequence length="374" mass="41368">MSGTSSCSSATTPTVEGDELRDGEFDHDETPESLAATREKKGSNLKLPKEIGATAGTKSARVTANMGLTLMQKGADDAVVEEIKRSEDKSKPLKKLKLEDLPFVDKKDNEIWARLICALIDWAGTTTDPFGTNEHPEVSSRLQELWDLLFGHNKVDITKCPAIKKVATDQLNEWRSMLGKNAMKILERELKKAEYRVDTNARIKYVQDRLPQKIEGQKCVPFIYADHQSLKGSWLAPMLLELLATHARHCGTSFQAFGKPAGALGVCAAAVHRTLFLYKDGDSAKEAAKEVKRAGLPSQPTRKVSFDSAWGSVAMQYSLQTAQLPDKKWDQIVDGMWKLVGEDSLAHRVHVASDDDSMDVRDAIPLSDDNEENS</sequence>
<dbReference type="RefSeq" id="XP_041221599.1">
    <property type="nucleotide sequence ID" value="XM_041367746.1"/>
</dbReference>
<feature type="region of interest" description="Disordered" evidence="1">
    <location>
        <begin position="1"/>
        <end position="52"/>
    </location>
</feature>
<dbReference type="AlphaFoldDB" id="A0AAD4HGT2"/>
<dbReference type="EMBL" id="JABBWK010000059">
    <property type="protein sequence ID" value="KAG1896023.1"/>
    <property type="molecule type" value="Genomic_DNA"/>
</dbReference>
<reference evidence="2" key="1">
    <citation type="journal article" date="2020" name="New Phytol.">
        <title>Comparative genomics reveals dynamic genome evolution in host specialist ectomycorrhizal fungi.</title>
        <authorList>
            <person name="Lofgren L.A."/>
            <person name="Nguyen N.H."/>
            <person name="Vilgalys R."/>
            <person name="Ruytinx J."/>
            <person name="Liao H.L."/>
            <person name="Branco S."/>
            <person name="Kuo A."/>
            <person name="LaButti K."/>
            <person name="Lipzen A."/>
            <person name="Andreopoulos W."/>
            <person name="Pangilinan J."/>
            <person name="Riley R."/>
            <person name="Hundley H."/>
            <person name="Na H."/>
            <person name="Barry K."/>
            <person name="Grigoriev I.V."/>
            <person name="Stajich J.E."/>
            <person name="Kennedy P.G."/>
        </authorList>
    </citation>
    <scope>NUCLEOTIDE SEQUENCE</scope>
    <source>
        <strain evidence="2">FC203</strain>
    </source>
</reference>
<gene>
    <name evidence="2" type="ORF">F5891DRAFT_1193452</name>
</gene>
<feature type="compositionally biased region" description="Polar residues" evidence="1">
    <location>
        <begin position="1"/>
        <end position="14"/>
    </location>
</feature>
<accession>A0AAD4HGT2</accession>
<evidence type="ECO:0000313" key="2">
    <source>
        <dbReference type="EMBL" id="KAG1896023.1"/>
    </source>
</evidence>
<evidence type="ECO:0000313" key="3">
    <source>
        <dbReference type="Proteomes" id="UP001195769"/>
    </source>
</evidence>
<dbReference type="Proteomes" id="UP001195769">
    <property type="component" value="Unassembled WGS sequence"/>
</dbReference>